<sequence length="504" mass="59763">MQKLNKIEKLNEEFAKIQQKRNSIQQVESYQFANLEILKSNMFMQNQNAEEILEEIQDLMQQRDLEVNQIKERLDDEKKLFALHENSGAQLEAQISSLKEEVSEINYQNSFNINEITNLNQRVIEMRSQREFLLSDNQKLLEVDYGFTQRVNEQISEIQKLSLIEQEILAHFCNEEFLNHLRAETPFNILVIRDMKVQEQLQLQMLNNGYRNIFLGVYQQSLEVDKVYCDDATQQLFIDWTDNIQIEQSLLNSLKPCIDFICRPYDETLQKSKNASNRKQLVFLINQEQEQFLEICRLSFEYLNQRKEVGKFYIQNRKEELQFTQLHEFFDEIVCQLSKIQQPNFILASFETYDDELEPIHLQILNIITQEDHLFEYLLTKMQLLSAYQPGQTRAKYKQQRKQLIQTQVQNIASGSGNNVVQHNSKNDKSIFLEMKYQEFTPIIDLVCNEQPITFLITNLDSNSKLLLENQYMQGLLKFIKQFSQIKVASSKRAVKYYQPKSEL</sequence>
<reference evidence="2 3" key="1">
    <citation type="submission" date="2014-06" db="EMBL/GenBank/DDBJ databases">
        <authorList>
            <person name="Swart Estienne"/>
        </authorList>
    </citation>
    <scope>NUCLEOTIDE SEQUENCE [LARGE SCALE GENOMIC DNA]</scope>
    <source>
        <strain evidence="2 3">130c</strain>
    </source>
</reference>
<keyword evidence="1" id="KW-0175">Coiled coil</keyword>
<dbReference type="EMBL" id="CCKQ01000342">
    <property type="protein sequence ID" value="CDW71401.1"/>
    <property type="molecule type" value="Genomic_DNA"/>
</dbReference>
<feature type="coiled-coil region" evidence="1">
    <location>
        <begin position="7"/>
        <end position="108"/>
    </location>
</feature>
<proteinExistence type="predicted"/>
<dbReference type="Proteomes" id="UP000039865">
    <property type="component" value="Unassembled WGS sequence"/>
</dbReference>
<evidence type="ECO:0000313" key="2">
    <source>
        <dbReference type="EMBL" id="CDW71401.1"/>
    </source>
</evidence>
<keyword evidence="3" id="KW-1185">Reference proteome</keyword>
<dbReference type="AlphaFoldDB" id="A0A077ZSF9"/>
<organism evidence="2 3">
    <name type="scientific">Stylonychia lemnae</name>
    <name type="common">Ciliate</name>
    <dbReference type="NCBI Taxonomy" id="5949"/>
    <lineage>
        <taxon>Eukaryota</taxon>
        <taxon>Sar</taxon>
        <taxon>Alveolata</taxon>
        <taxon>Ciliophora</taxon>
        <taxon>Intramacronucleata</taxon>
        <taxon>Spirotrichea</taxon>
        <taxon>Stichotrichia</taxon>
        <taxon>Sporadotrichida</taxon>
        <taxon>Oxytrichidae</taxon>
        <taxon>Stylonychinae</taxon>
        <taxon>Stylonychia</taxon>
    </lineage>
</organism>
<dbReference type="InParanoid" id="A0A077ZSF9"/>
<accession>A0A077ZSF9</accession>
<name>A0A077ZSF9_STYLE</name>
<evidence type="ECO:0000256" key="1">
    <source>
        <dbReference type="SAM" id="Coils"/>
    </source>
</evidence>
<gene>
    <name evidence="2" type="primary">Contig8999.g9621</name>
    <name evidence="2" type="ORF">STYLEM_344</name>
</gene>
<protein>
    <submittedName>
        <fullName evidence="2">Uncharacterized protein</fullName>
    </submittedName>
</protein>
<evidence type="ECO:0000313" key="3">
    <source>
        <dbReference type="Proteomes" id="UP000039865"/>
    </source>
</evidence>